<feature type="transmembrane region" description="Helical" evidence="8">
    <location>
        <begin position="254"/>
        <end position="270"/>
    </location>
</feature>
<dbReference type="InterPro" id="IPR009231">
    <property type="entry name" value="Chloride_chnl_CLIC-like"/>
</dbReference>
<comment type="subcellular location">
    <subcellularLocation>
        <location evidence="1">Membrane</location>
        <topology evidence="1">Multi-pass membrane protein</topology>
    </subcellularLocation>
</comment>
<evidence type="ECO:0000256" key="7">
    <source>
        <dbReference type="SAM" id="MobiDB-lite"/>
    </source>
</evidence>
<dbReference type="PANTHER" id="PTHR34093:SF1">
    <property type="entry name" value="CHLORIDE CHANNEL CLIC-LIKE PROTEIN 1"/>
    <property type="match status" value="1"/>
</dbReference>
<evidence type="ECO:0000256" key="2">
    <source>
        <dbReference type="ARBA" id="ARBA00005944"/>
    </source>
</evidence>
<evidence type="ECO:0000256" key="8">
    <source>
        <dbReference type="SAM" id="Phobius"/>
    </source>
</evidence>
<dbReference type="PANTHER" id="PTHR34093">
    <property type="entry name" value="CHLORIDE CHANNEL CLIC-LIKE PROTEIN 1"/>
    <property type="match status" value="1"/>
</dbReference>
<proteinExistence type="inferred from homology"/>
<dbReference type="GO" id="GO:0016020">
    <property type="term" value="C:membrane"/>
    <property type="evidence" value="ECO:0007669"/>
    <property type="project" value="UniProtKB-SubCell"/>
</dbReference>
<dbReference type="GO" id="GO:0005254">
    <property type="term" value="F:chloride channel activity"/>
    <property type="evidence" value="ECO:0007669"/>
    <property type="project" value="TreeGrafter"/>
</dbReference>
<dbReference type="GO" id="GO:0005783">
    <property type="term" value="C:endoplasmic reticulum"/>
    <property type="evidence" value="ECO:0007669"/>
    <property type="project" value="TreeGrafter"/>
</dbReference>
<evidence type="ECO:0000313" key="11">
    <source>
        <dbReference type="Proteomes" id="UP000820818"/>
    </source>
</evidence>
<dbReference type="Proteomes" id="UP000820818">
    <property type="component" value="Linkage Group LG3"/>
</dbReference>
<keyword evidence="5 8" id="KW-1133">Transmembrane helix</keyword>
<evidence type="ECO:0000313" key="10">
    <source>
        <dbReference type="EMBL" id="KAI9561554.1"/>
    </source>
</evidence>
<evidence type="ECO:0000256" key="9">
    <source>
        <dbReference type="SAM" id="SignalP"/>
    </source>
</evidence>
<dbReference type="AlphaFoldDB" id="A0AAD5PZ06"/>
<name>A0AAD5PZ06_9CRUS</name>
<reference evidence="10 11" key="1">
    <citation type="submission" date="2022-05" db="EMBL/GenBank/DDBJ databases">
        <title>A multi-omics perspective on studying reproductive biology in Daphnia sinensis.</title>
        <authorList>
            <person name="Jia J."/>
        </authorList>
    </citation>
    <scope>NUCLEOTIDE SEQUENCE [LARGE SCALE GENOMIC DNA]</scope>
    <source>
        <strain evidence="10 11">WSL</strain>
    </source>
</reference>
<keyword evidence="4 8" id="KW-0812">Transmembrane</keyword>
<keyword evidence="6 8" id="KW-0472">Membrane</keyword>
<keyword evidence="11" id="KW-1185">Reference proteome</keyword>
<protein>
    <recommendedName>
        <fullName evidence="3">Chloride channel CLIC-like protein 1</fullName>
    </recommendedName>
</protein>
<comment type="caution">
    <text evidence="10">The sequence shown here is derived from an EMBL/GenBank/DDBJ whole genome shotgun (WGS) entry which is preliminary data.</text>
</comment>
<feature type="chain" id="PRO_5042034325" description="Chloride channel CLIC-like protein 1" evidence="9">
    <location>
        <begin position="20"/>
        <end position="537"/>
    </location>
</feature>
<evidence type="ECO:0000256" key="1">
    <source>
        <dbReference type="ARBA" id="ARBA00004141"/>
    </source>
</evidence>
<gene>
    <name evidence="10" type="ORF">GHT06_012513</name>
</gene>
<organism evidence="10 11">
    <name type="scientific">Daphnia sinensis</name>
    <dbReference type="NCBI Taxonomy" id="1820382"/>
    <lineage>
        <taxon>Eukaryota</taxon>
        <taxon>Metazoa</taxon>
        <taxon>Ecdysozoa</taxon>
        <taxon>Arthropoda</taxon>
        <taxon>Crustacea</taxon>
        <taxon>Branchiopoda</taxon>
        <taxon>Diplostraca</taxon>
        <taxon>Cladocera</taxon>
        <taxon>Anomopoda</taxon>
        <taxon>Daphniidae</taxon>
        <taxon>Daphnia</taxon>
        <taxon>Daphnia similis group</taxon>
    </lineage>
</organism>
<sequence length="537" mass="61153">MQVQILVLVFSHLFLLTTCSEEDDFYLAPDFTSIDRSNYVDPHDMLNYNPKEIQKEKVLLKTSRDESIPQSLIAVQTDENRDSLEDGGVQDQVGISENPINQSMPEFLNDKPTNCSSHPKNTTLDIPFLGRFVKILSTILQLKEKHIEDGDVLRIPLFAVVNRRTQFVLNEITKEGEEIQLKDLADLDEILTNLLLPNNDKLECEPNPSFVDMIFPNGLPQPKDWVVGLFIASLWFVFWLTIKGYSYSDILSRSFLPFFMVCWFWHWNYMNQIASSKRYSDKSKNKDIPASCDPEQLGTLESLKLRLDAFWGYPDPCEEYHRVLLTDPSFEVNPFTVLWDMLVVGILHPLGYIGYQMGSFFNGVLNSATVFQKIPVLIGVLFVLLLILVMSFRYEIHLPLFKIRPSPPVSIPRSGAIQDLMDASAIGDATDQHLHSQRRILTRQSYSQVQAVEERVQNPVEDHAEFSTVSLSSAVIEELGGSLPFNETESESESELDSSIEVLSDERLPEECSQGIEQKLQSESFSTVEDQTPKDIL</sequence>
<evidence type="ECO:0000256" key="6">
    <source>
        <dbReference type="ARBA" id="ARBA00023136"/>
    </source>
</evidence>
<comment type="similarity">
    <text evidence="2">Belongs to the chloride channel MCLC family.</text>
</comment>
<keyword evidence="9" id="KW-0732">Signal</keyword>
<dbReference type="EMBL" id="WJBH02000003">
    <property type="protein sequence ID" value="KAI9561554.1"/>
    <property type="molecule type" value="Genomic_DNA"/>
</dbReference>
<dbReference type="Pfam" id="PF05934">
    <property type="entry name" value="MCLC"/>
    <property type="match status" value="1"/>
</dbReference>
<feature type="compositionally biased region" description="Polar residues" evidence="7">
    <location>
        <begin position="515"/>
        <end position="530"/>
    </location>
</feature>
<feature type="transmembrane region" description="Helical" evidence="8">
    <location>
        <begin position="337"/>
        <end position="355"/>
    </location>
</feature>
<evidence type="ECO:0000256" key="5">
    <source>
        <dbReference type="ARBA" id="ARBA00022989"/>
    </source>
</evidence>
<feature type="transmembrane region" description="Helical" evidence="8">
    <location>
        <begin position="376"/>
        <end position="394"/>
    </location>
</feature>
<feature type="signal peptide" evidence="9">
    <location>
        <begin position="1"/>
        <end position="19"/>
    </location>
</feature>
<evidence type="ECO:0000256" key="4">
    <source>
        <dbReference type="ARBA" id="ARBA00022692"/>
    </source>
</evidence>
<evidence type="ECO:0000256" key="3">
    <source>
        <dbReference type="ARBA" id="ARBA00015571"/>
    </source>
</evidence>
<feature type="region of interest" description="Disordered" evidence="7">
    <location>
        <begin position="505"/>
        <end position="537"/>
    </location>
</feature>
<feature type="transmembrane region" description="Helical" evidence="8">
    <location>
        <begin position="225"/>
        <end position="242"/>
    </location>
</feature>
<accession>A0AAD5PZ06</accession>